<organism evidence="5">
    <name type="scientific">Iconisemion striatum</name>
    <dbReference type="NCBI Taxonomy" id="60296"/>
    <lineage>
        <taxon>Eukaryota</taxon>
        <taxon>Metazoa</taxon>
        <taxon>Chordata</taxon>
        <taxon>Craniata</taxon>
        <taxon>Vertebrata</taxon>
        <taxon>Euteleostomi</taxon>
        <taxon>Actinopterygii</taxon>
        <taxon>Neopterygii</taxon>
        <taxon>Teleostei</taxon>
        <taxon>Neoteleostei</taxon>
        <taxon>Acanthomorphata</taxon>
        <taxon>Ovalentaria</taxon>
        <taxon>Atherinomorphae</taxon>
        <taxon>Cyprinodontiformes</taxon>
        <taxon>Nothobranchiidae</taxon>
        <taxon>Iconisemion</taxon>
    </lineage>
</organism>
<dbReference type="GO" id="GO:0006955">
    <property type="term" value="P:immune response"/>
    <property type="evidence" value="ECO:0007669"/>
    <property type="project" value="TreeGrafter"/>
</dbReference>
<evidence type="ECO:0000256" key="2">
    <source>
        <dbReference type="ARBA" id="ARBA00023157"/>
    </source>
</evidence>
<dbReference type="InterPro" id="IPR050488">
    <property type="entry name" value="Ig_Fc_receptor"/>
</dbReference>
<protein>
    <recommendedName>
        <fullName evidence="4">Ig-like domain-containing protein</fullName>
    </recommendedName>
</protein>
<dbReference type="AlphaFoldDB" id="A0A1A7XM38"/>
<proteinExistence type="predicted"/>
<dbReference type="InterPro" id="IPR036179">
    <property type="entry name" value="Ig-like_dom_sf"/>
</dbReference>
<keyword evidence="1 3" id="KW-0732">Signal</keyword>
<dbReference type="InterPro" id="IPR007110">
    <property type="entry name" value="Ig-like_dom"/>
</dbReference>
<feature type="chain" id="PRO_5015054766" description="Ig-like domain-containing protein" evidence="3">
    <location>
        <begin position="20"/>
        <end position="308"/>
    </location>
</feature>
<dbReference type="SMART" id="SM00409">
    <property type="entry name" value="IG"/>
    <property type="match status" value="2"/>
</dbReference>
<dbReference type="SUPFAM" id="SSF48726">
    <property type="entry name" value="Immunoglobulin"/>
    <property type="match status" value="2"/>
</dbReference>
<dbReference type="PANTHER" id="PTHR11481:SF64">
    <property type="entry name" value="FC RECEPTOR-LIKE PROTEIN 4"/>
    <property type="match status" value="1"/>
</dbReference>
<accession>A0A1A7XM38</accession>
<dbReference type="InterPro" id="IPR003599">
    <property type="entry name" value="Ig_sub"/>
</dbReference>
<dbReference type="GO" id="GO:0009897">
    <property type="term" value="C:external side of plasma membrane"/>
    <property type="evidence" value="ECO:0007669"/>
    <property type="project" value="TreeGrafter"/>
</dbReference>
<dbReference type="SMART" id="SM00408">
    <property type="entry name" value="IGc2"/>
    <property type="match status" value="2"/>
</dbReference>
<dbReference type="PANTHER" id="PTHR11481">
    <property type="entry name" value="IMMUNOGLOBULIN FC RECEPTOR"/>
    <property type="match status" value="1"/>
</dbReference>
<dbReference type="PROSITE" id="PS50835">
    <property type="entry name" value="IG_LIKE"/>
    <property type="match status" value="2"/>
</dbReference>
<dbReference type="EMBL" id="HADX01010455">
    <property type="protein sequence ID" value="SBP32687.1"/>
    <property type="molecule type" value="Transcribed_RNA"/>
</dbReference>
<dbReference type="InterPro" id="IPR003598">
    <property type="entry name" value="Ig_sub2"/>
</dbReference>
<evidence type="ECO:0000256" key="1">
    <source>
        <dbReference type="ARBA" id="ARBA00022729"/>
    </source>
</evidence>
<sequence length="308" mass="34444">MDAVTSLLILSTLTHLAVPETPTVTSYRASVEVVSGSLRIFSGETVQLKCVVRDIFNSTWEYLWFKGSTQLPQTGEKFWIWNSHIKDSGKFSCQGKRESMIGFIKTRPSLPVEISVDGGWAILQIPPDPFIVGEALNMVCRLRSKFPIHETILYKNGVEVMRQNGSNSHLQMGNASLEDEGMYSCRASWDKEMRTLSVISAATPVHVLEVLSQPVLEIDAVIDMIGANKMKLICHVQYNARAPAPPINFYFYKNNNRLGTATSENHDVVRRDSGWYSCRAKVPQLDLSRWSEAKSFGKVTGTLMPPPS</sequence>
<name>A0A1A7XM38_9TELE</name>
<dbReference type="Gene3D" id="2.60.40.10">
    <property type="entry name" value="Immunoglobulins"/>
    <property type="match status" value="3"/>
</dbReference>
<dbReference type="GO" id="GO:0004888">
    <property type="term" value="F:transmembrane signaling receptor activity"/>
    <property type="evidence" value="ECO:0007669"/>
    <property type="project" value="TreeGrafter"/>
</dbReference>
<feature type="domain" description="Ig-like" evidence="4">
    <location>
        <begin position="214"/>
        <end position="288"/>
    </location>
</feature>
<reference evidence="5" key="2">
    <citation type="submission" date="2016-06" db="EMBL/GenBank/DDBJ databases">
        <title>The genome of a short-lived fish provides insights into sex chromosome evolution and the genetic control of aging.</title>
        <authorList>
            <person name="Reichwald K."/>
            <person name="Felder M."/>
            <person name="Petzold A."/>
            <person name="Koch P."/>
            <person name="Groth M."/>
            <person name="Platzer M."/>
        </authorList>
    </citation>
    <scope>NUCLEOTIDE SEQUENCE</scope>
    <source>
        <tissue evidence="5">Brain</tissue>
    </source>
</reference>
<evidence type="ECO:0000256" key="3">
    <source>
        <dbReference type="SAM" id="SignalP"/>
    </source>
</evidence>
<gene>
    <name evidence="5" type="primary">Nfu_g_1_000564</name>
</gene>
<dbReference type="EMBL" id="HADW01017495">
    <property type="protein sequence ID" value="SBP18895.1"/>
    <property type="molecule type" value="Transcribed_RNA"/>
</dbReference>
<feature type="domain" description="Ig-like" evidence="4">
    <location>
        <begin position="22"/>
        <end position="197"/>
    </location>
</feature>
<dbReference type="InterPro" id="IPR013783">
    <property type="entry name" value="Ig-like_fold"/>
</dbReference>
<feature type="signal peptide" evidence="3">
    <location>
        <begin position="1"/>
        <end position="19"/>
    </location>
</feature>
<evidence type="ECO:0000259" key="4">
    <source>
        <dbReference type="PROSITE" id="PS50835"/>
    </source>
</evidence>
<keyword evidence="2" id="KW-1015">Disulfide bond</keyword>
<reference evidence="5" key="1">
    <citation type="submission" date="2016-05" db="EMBL/GenBank/DDBJ databases">
        <authorList>
            <person name="Lavstsen T."/>
            <person name="Jespersen J.S."/>
        </authorList>
    </citation>
    <scope>NUCLEOTIDE SEQUENCE</scope>
    <source>
        <tissue evidence="5">Brain</tissue>
    </source>
</reference>
<evidence type="ECO:0000313" key="5">
    <source>
        <dbReference type="EMBL" id="SBP18895.1"/>
    </source>
</evidence>
<dbReference type="GO" id="GO:0007166">
    <property type="term" value="P:cell surface receptor signaling pathway"/>
    <property type="evidence" value="ECO:0007669"/>
    <property type="project" value="TreeGrafter"/>
</dbReference>